<dbReference type="EMBL" id="CM008052">
    <property type="protein sequence ID" value="PAN40824.1"/>
    <property type="molecule type" value="Genomic_DNA"/>
</dbReference>
<sequence>MSGEKQGKRSSMSGAAAESSSPASSCVSSDAEDELVVVQAAKPMVVVGCPQCLMYVMLSGEEAQPKCPRCKSPVLLHFLRADADDASNNNKTKLPAAATRR</sequence>
<accession>A0A2S3IBQ5</accession>
<dbReference type="Gramene" id="PAN40824">
    <property type="protein sequence ID" value="PAN40824"/>
    <property type="gene ID" value="PAHAL_7G343700"/>
</dbReference>
<name>A0A2S3IBQ5_9POAL</name>
<organism evidence="3">
    <name type="scientific">Panicum hallii</name>
    <dbReference type="NCBI Taxonomy" id="206008"/>
    <lineage>
        <taxon>Eukaryota</taxon>
        <taxon>Viridiplantae</taxon>
        <taxon>Streptophyta</taxon>
        <taxon>Embryophyta</taxon>
        <taxon>Tracheophyta</taxon>
        <taxon>Spermatophyta</taxon>
        <taxon>Magnoliopsida</taxon>
        <taxon>Liliopsida</taxon>
        <taxon>Poales</taxon>
        <taxon>Poaceae</taxon>
        <taxon>PACMAD clade</taxon>
        <taxon>Panicoideae</taxon>
        <taxon>Panicodae</taxon>
        <taxon>Paniceae</taxon>
        <taxon>Panicinae</taxon>
        <taxon>Panicum</taxon>
        <taxon>Panicum sect. Panicum</taxon>
    </lineage>
</organism>
<dbReference type="PANTHER" id="PTHR33177:SF20">
    <property type="entry name" value="OS08G0102250 PROTEIN"/>
    <property type="match status" value="1"/>
</dbReference>
<dbReference type="PANTHER" id="PTHR33177">
    <property type="entry name" value="PUTATIVE-RELATED"/>
    <property type="match status" value="1"/>
</dbReference>
<dbReference type="InterPro" id="IPR056440">
    <property type="entry name" value="Zn-ribbon_GIR1"/>
</dbReference>
<evidence type="ECO:0000313" key="3">
    <source>
        <dbReference type="EMBL" id="PAN40824.1"/>
    </source>
</evidence>
<feature type="compositionally biased region" description="Low complexity" evidence="1">
    <location>
        <begin position="10"/>
        <end position="28"/>
    </location>
</feature>
<evidence type="ECO:0000259" key="2">
    <source>
        <dbReference type="Pfam" id="PF24747"/>
    </source>
</evidence>
<dbReference type="AlphaFoldDB" id="A0A2S3IBQ5"/>
<gene>
    <name evidence="3" type="ORF">PAHAL_7G343700</name>
</gene>
<dbReference type="Proteomes" id="UP000243499">
    <property type="component" value="Chromosome 7"/>
</dbReference>
<feature type="region of interest" description="Disordered" evidence="1">
    <location>
        <begin position="1"/>
        <end position="28"/>
    </location>
</feature>
<proteinExistence type="predicted"/>
<dbReference type="InterPro" id="IPR055281">
    <property type="entry name" value="GIR1-2/SIED1"/>
</dbReference>
<protein>
    <recommendedName>
        <fullName evidence="2">GIR1-like zinc ribbon domain-containing protein</fullName>
    </recommendedName>
</protein>
<feature type="domain" description="GIR1-like zinc ribbon" evidence="2">
    <location>
        <begin position="44"/>
        <end position="80"/>
    </location>
</feature>
<evidence type="ECO:0000256" key="1">
    <source>
        <dbReference type="SAM" id="MobiDB-lite"/>
    </source>
</evidence>
<dbReference type="Pfam" id="PF24747">
    <property type="entry name" value="Zn-ribbon_GIR1"/>
    <property type="match status" value="1"/>
</dbReference>
<reference evidence="3" key="1">
    <citation type="submission" date="2018-04" db="EMBL/GenBank/DDBJ databases">
        <title>WGS assembly of Panicum hallii.</title>
        <authorList>
            <person name="Lovell J."/>
            <person name="Jenkins J."/>
            <person name="Lowry D."/>
            <person name="Mamidi S."/>
            <person name="Sreedasyam A."/>
            <person name="Weng X."/>
            <person name="Barry K."/>
            <person name="Bonette J."/>
            <person name="Campitelli B."/>
            <person name="Daum C."/>
            <person name="Gordon S."/>
            <person name="Gould B."/>
            <person name="Lipzen A."/>
            <person name="Macqueen A."/>
            <person name="Palacio-Mejia J."/>
            <person name="Plott C."/>
            <person name="Shakirov E."/>
            <person name="Shu S."/>
            <person name="Yoshinaga Y."/>
            <person name="Zane M."/>
            <person name="Rokhsar D."/>
            <person name="Grimwood J."/>
            <person name="Schmutz J."/>
            <person name="Juenger T."/>
        </authorList>
    </citation>
    <scope>NUCLEOTIDE SEQUENCE [LARGE SCALE GENOMIC DNA]</scope>
    <source>
        <strain evidence="3">FIL2</strain>
    </source>
</reference>